<evidence type="ECO:0000313" key="3">
    <source>
        <dbReference type="Proteomes" id="UP001229421"/>
    </source>
</evidence>
<dbReference type="PANTHER" id="PTHR35704">
    <property type="entry name" value="OS02G0254600 PROTEIN"/>
    <property type="match status" value="1"/>
</dbReference>
<evidence type="ECO:0000313" key="2">
    <source>
        <dbReference type="EMBL" id="KAK1408988.1"/>
    </source>
</evidence>
<accession>A0AAD8JSN4</accession>
<comment type="caution">
    <text evidence="2">The sequence shown here is derived from an EMBL/GenBank/DDBJ whole genome shotgun (WGS) entry which is preliminary data.</text>
</comment>
<dbReference type="Proteomes" id="UP001229421">
    <property type="component" value="Unassembled WGS sequence"/>
</dbReference>
<organism evidence="2 3">
    <name type="scientific">Tagetes erecta</name>
    <name type="common">African marigold</name>
    <dbReference type="NCBI Taxonomy" id="13708"/>
    <lineage>
        <taxon>Eukaryota</taxon>
        <taxon>Viridiplantae</taxon>
        <taxon>Streptophyta</taxon>
        <taxon>Embryophyta</taxon>
        <taxon>Tracheophyta</taxon>
        <taxon>Spermatophyta</taxon>
        <taxon>Magnoliopsida</taxon>
        <taxon>eudicotyledons</taxon>
        <taxon>Gunneridae</taxon>
        <taxon>Pentapetalae</taxon>
        <taxon>asterids</taxon>
        <taxon>campanulids</taxon>
        <taxon>Asterales</taxon>
        <taxon>Asteraceae</taxon>
        <taxon>Asteroideae</taxon>
        <taxon>Heliantheae alliance</taxon>
        <taxon>Tageteae</taxon>
        <taxon>Tagetes</taxon>
    </lineage>
</organism>
<protein>
    <submittedName>
        <fullName evidence="2">Uncharacterized protein</fullName>
    </submittedName>
</protein>
<reference evidence="2" key="1">
    <citation type="journal article" date="2023" name="bioRxiv">
        <title>Improved chromosome-level genome assembly for marigold (Tagetes erecta).</title>
        <authorList>
            <person name="Jiang F."/>
            <person name="Yuan L."/>
            <person name="Wang S."/>
            <person name="Wang H."/>
            <person name="Xu D."/>
            <person name="Wang A."/>
            <person name="Fan W."/>
        </authorList>
    </citation>
    <scope>NUCLEOTIDE SEQUENCE</scope>
    <source>
        <strain evidence="2">WSJ</strain>
        <tissue evidence="2">Leaf</tissue>
    </source>
</reference>
<keyword evidence="3" id="KW-1185">Reference proteome</keyword>
<evidence type="ECO:0000256" key="1">
    <source>
        <dbReference type="SAM" id="MobiDB-lite"/>
    </source>
</evidence>
<gene>
    <name evidence="2" type="ORF">QVD17_41205</name>
</gene>
<sequence>MGNYMETCIQRNRNQGKHPQQEKHETRKTRDTYSKESGTVRVKLVLRKDELQCLLHQLKKDQGGMKLEQVLGEIEKSRLSVTKWKPCLESIMEIEPLGSSSS</sequence>
<dbReference type="EMBL" id="JAUHHV010000011">
    <property type="protein sequence ID" value="KAK1408988.1"/>
    <property type="molecule type" value="Genomic_DNA"/>
</dbReference>
<feature type="region of interest" description="Disordered" evidence="1">
    <location>
        <begin position="1"/>
        <end position="36"/>
    </location>
</feature>
<dbReference type="PANTHER" id="PTHR35704:SF1">
    <property type="entry name" value="OS02G0254600 PROTEIN"/>
    <property type="match status" value="1"/>
</dbReference>
<proteinExistence type="predicted"/>
<dbReference type="AlphaFoldDB" id="A0AAD8JSN4"/>
<feature type="compositionally biased region" description="Basic and acidic residues" evidence="1">
    <location>
        <begin position="19"/>
        <end position="34"/>
    </location>
</feature>
<name>A0AAD8JSN4_TARER</name>